<evidence type="ECO:0000313" key="1">
    <source>
        <dbReference type="EMBL" id="KKN44943.1"/>
    </source>
</evidence>
<sequence length="102" mass="12326">MCGFGRGFWSCIWHFRRECPPMTQARCQAKTDGTMIRVNLMGEPMYDGAPFHWNKNLPEEFMRKRIREGSSYADEYRVELQRREKRLNALDNRIEMRNGRHR</sequence>
<name>A0A0F9TUA9_9ZZZZ</name>
<reference evidence="1" key="1">
    <citation type="journal article" date="2015" name="Nature">
        <title>Complex archaea that bridge the gap between prokaryotes and eukaryotes.</title>
        <authorList>
            <person name="Spang A."/>
            <person name="Saw J.H."/>
            <person name="Jorgensen S.L."/>
            <person name="Zaremba-Niedzwiedzka K."/>
            <person name="Martijn J."/>
            <person name="Lind A.E."/>
            <person name="van Eijk R."/>
            <person name="Schleper C."/>
            <person name="Guy L."/>
            <person name="Ettema T.J."/>
        </authorList>
    </citation>
    <scope>NUCLEOTIDE SEQUENCE</scope>
</reference>
<accession>A0A0F9TUA9</accession>
<dbReference type="EMBL" id="LAZR01001419">
    <property type="protein sequence ID" value="KKN44943.1"/>
    <property type="molecule type" value="Genomic_DNA"/>
</dbReference>
<dbReference type="AlphaFoldDB" id="A0A0F9TUA9"/>
<comment type="caution">
    <text evidence="1">The sequence shown here is derived from an EMBL/GenBank/DDBJ whole genome shotgun (WGS) entry which is preliminary data.</text>
</comment>
<protein>
    <submittedName>
        <fullName evidence="1">Uncharacterized protein</fullName>
    </submittedName>
</protein>
<gene>
    <name evidence="1" type="ORF">LCGC14_0688210</name>
</gene>
<proteinExistence type="predicted"/>
<organism evidence="1">
    <name type="scientific">marine sediment metagenome</name>
    <dbReference type="NCBI Taxonomy" id="412755"/>
    <lineage>
        <taxon>unclassified sequences</taxon>
        <taxon>metagenomes</taxon>
        <taxon>ecological metagenomes</taxon>
    </lineage>
</organism>